<feature type="compositionally biased region" description="Basic and acidic residues" evidence="1">
    <location>
        <begin position="760"/>
        <end position="769"/>
    </location>
</feature>
<evidence type="ECO:0000313" key="3">
    <source>
        <dbReference type="Proteomes" id="UP001303889"/>
    </source>
</evidence>
<gene>
    <name evidence="2" type="ORF">C8A05DRAFT_42598</name>
</gene>
<reference evidence="2" key="2">
    <citation type="submission" date="2023-05" db="EMBL/GenBank/DDBJ databases">
        <authorList>
            <consortium name="Lawrence Berkeley National Laboratory"/>
            <person name="Steindorff A."/>
            <person name="Hensen N."/>
            <person name="Bonometti L."/>
            <person name="Westerberg I."/>
            <person name="Brannstrom I.O."/>
            <person name="Guillou S."/>
            <person name="Cros-Aarteil S."/>
            <person name="Calhoun S."/>
            <person name="Haridas S."/>
            <person name="Kuo A."/>
            <person name="Mondo S."/>
            <person name="Pangilinan J."/>
            <person name="Riley R."/>
            <person name="Labutti K."/>
            <person name="Andreopoulos B."/>
            <person name="Lipzen A."/>
            <person name="Chen C."/>
            <person name="Yanf M."/>
            <person name="Daum C."/>
            <person name="Ng V."/>
            <person name="Clum A."/>
            <person name="Ohm R."/>
            <person name="Martin F."/>
            <person name="Silar P."/>
            <person name="Natvig D."/>
            <person name="Lalanne C."/>
            <person name="Gautier V."/>
            <person name="Ament-Velasquez S.L."/>
            <person name="Kruys A."/>
            <person name="Hutchinson M.I."/>
            <person name="Powell A.J."/>
            <person name="Barry K."/>
            <person name="Miller A.N."/>
            <person name="Grigoriev I.V."/>
            <person name="Debuchy R."/>
            <person name="Gladieux P."/>
            <person name="Thoren M.H."/>
            <person name="Johannesson H."/>
        </authorList>
    </citation>
    <scope>NUCLEOTIDE SEQUENCE</scope>
    <source>
        <strain evidence="2">CBS 103.79</strain>
    </source>
</reference>
<feature type="region of interest" description="Disordered" evidence="1">
    <location>
        <begin position="725"/>
        <end position="769"/>
    </location>
</feature>
<dbReference type="AlphaFoldDB" id="A0AAN6MQ04"/>
<feature type="compositionally biased region" description="Pro residues" evidence="1">
    <location>
        <begin position="535"/>
        <end position="545"/>
    </location>
</feature>
<feature type="compositionally biased region" description="Polar residues" evidence="1">
    <location>
        <begin position="325"/>
        <end position="334"/>
    </location>
</feature>
<evidence type="ECO:0000256" key="1">
    <source>
        <dbReference type="SAM" id="MobiDB-lite"/>
    </source>
</evidence>
<organism evidence="2 3">
    <name type="scientific">Staphylotrichum tortipilum</name>
    <dbReference type="NCBI Taxonomy" id="2831512"/>
    <lineage>
        <taxon>Eukaryota</taxon>
        <taxon>Fungi</taxon>
        <taxon>Dikarya</taxon>
        <taxon>Ascomycota</taxon>
        <taxon>Pezizomycotina</taxon>
        <taxon>Sordariomycetes</taxon>
        <taxon>Sordariomycetidae</taxon>
        <taxon>Sordariales</taxon>
        <taxon>Chaetomiaceae</taxon>
        <taxon>Staphylotrichum</taxon>
    </lineage>
</organism>
<feature type="region of interest" description="Disordered" evidence="1">
    <location>
        <begin position="1"/>
        <end position="85"/>
    </location>
</feature>
<protein>
    <submittedName>
        <fullName evidence="2">Uncharacterized protein</fullName>
    </submittedName>
</protein>
<feature type="compositionally biased region" description="Low complexity" evidence="1">
    <location>
        <begin position="398"/>
        <end position="408"/>
    </location>
</feature>
<feature type="region of interest" description="Disordered" evidence="1">
    <location>
        <begin position="532"/>
        <end position="586"/>
    </location>
</feature>
<sequence>MPLQEFEQSLAPRPGGEGGTNGGPSFSPTPSPGSSPSSLEAPSSWGWRSPSSSRGSRAAGGSGAATRRCSSARTGAAGPGRPGGASFSRCSRGGFGGLFGIAAGGDSGRRGRSVSMPLIPRACSKGHFHFGVGGGGEGCRWPGEEGKGSGVERRKESWIDEDALHGPRVKAVAQPLRGRGPLRNRTPTLPRLHHTIHEYPYTMGASVTGMAYAQLRAFSSSALPEPPKPALVANRDKRIIRPSVTMGYVYGASRIPQPVLSPPPSPTRPSPMTPTRPRGRQRSTNSTLSDILRSIEKRLREGSVSETIRIRRLLGPREMVAAGSRSRTPSTQKPLSGEPFTPGHARQESQQSASLEADSLVGQELSARDVPLGLTSPSRAQKKPEAEQPLLKEPSARTSLSSELSTLYSEDEMPEEVKRAIMPFEGLVVQPQRAANVRRPSMNDPFVVAPLMLSAPRAASTGAWPTKHMQQSQRLRSMRVGEGRPQSQGLILAPGPVVHTANRSNLQPVIPPPSRRVSATILQSIQSYIASRASEPPPEPNPKPSAPIKLSQTTANHPPAPHLLLPSTERSSAPSSPTRRAVGGELRLSLGLPPRYLTYVSPHRASASSSVYSQHDPSPTEGARELNRAGFQANSSLYPAPLSRDQAHEGREQDDMPLAVTSTIASMRRMNSGVSTASSLHSIADRGVTPSPSPSVSPQRALVSEEHVDLGKELFYCGRGCNAETVEEGSGSGGGSPHKRRLQGSVHRQQRASAALLRTSGEEGKENHDSGFKVVAGEFTFEVSNPHVSGSGKGGVRLRESSSGSLNTIVPSPVKDAQRLSLAWKPTEGNGGGLSRTGSPVRAGGASPSRMSLRSMDSLGMYDRQGFLIAGSPVRAGTPSGVGV</sequence>
<accession>A0AAN6MQ04</accession>
<feature type="compositionally biased region" description="Pro residues" evidence="1">
    <location>
        <begin position="259"/>
        <end position="274"/>
    </location>
</feature>
<feature type="compositionally biased region" description="Low complexity" evidence="1">
    <location>
        <begin position="64"/>
        <end position="76"/>
    </location>
</feature>
<comment type="caution">
    <text evidence="2">The sequence shown here is derived from an EMBL/GenBank/DDBJ whole genome shotgun (WGS) entry which is preliminary data.</text>
</comment>
<dbReference type="Proteomes" id="UP001303889">
    <property type="component" value="Unassembled WGS sequence"/>
</dbReference>
<feature type="region of interest" description="Disordered" evidence="1">
    <location>
        <begin position="634"/>
        <end position="655"/>
    </location>
</feature>
<reference evidence="2" key="1">
    <citation type="journal article" date="2023" name="Mol. Phylogenet. Evol.">
        <title>Genome-scale phylogeny and comparative genomics of the fungal order Sordariales.</title>
        <authorList>
            <person name="Hensen N."/>
            <person name="Bonometti L."/>
            <person name="Westerberg I."/>
            <person name="Brannstrom I.O."/>
            <person name="Guillou S."/>
            <person name="Cros-Aarteil S."/>
            <person name="Calhoun S."/>
            <person name="Haridas S."/>
            <person name="Kuo A."/>
            <person name="Mondo S."/>
            <person name="Pangilinan J."/>
            <person name="Riley R."/>
            <person name="LaButti K."/>
            <person name="Andreopoulos B."/>
            <person name="Lipzen A."/>
            <person name="Chen C."/>
            <person name="Yan M."/>
            <person name="Daum C."/>
            <person name="Ng V."/>
            <person name="Clum A."/>
            <person name="Steindorff A."/>
            <person name="Ohm R.A."/>
            <person name="Martin F."/>
            <person name="Silar P."/>
            <person name="Natvig D.O."/>
            <person name="Lalanne C."/>
            <person name="Gautier V."/>
            <person name="Ament-Velasquez S.L."/>
            <person name="Kruys A."/>
            <person name="Hutchinson M.I."/>
            <person name="Powell A.J."/>
            <person name="Barry K."/>
            <person name="Miller A.N."/>
            <person name="Grigoriev I.V."/>
            <person name="Debuchy R."/>
            <person name="Gladieux P."/>
            <person name="Hiltunen Thoren M."/>
            <person name="Johannesson H."/>
        </authorList>
    </citation>
    <scope>NUCLEOTIDE SEQUENCE</scope>
    <source>
        <strain evidence="2">CBS 103.79</strain>
    </source>
</reference>
<feature type="region of interest" description="Disordered" evidence="1">
    <location>
        <begin position="319"/>
        <end position="411"/>
    </location>
</feature>
<feature type="compositionally biased region" description="Low complexity" evidence="1">
    <location>
        <begin position="562"/>
        <end position="581"/>
    </location>
</feature>
<feature type="region of interest" description="Disordered" evidence="1">
    <location>
        <begin position="825"/>
        <end position="850"/>
    </location>
</feature>
<feature type="region of interest" description="Disordered" evidence="1">
    <location>
        <begin position="254"/>
        <end position="289"/>
    </location>
</feature>
<feature type="compositionally biased region" description="Low complexity" evidence="1">
    <location>
        <begin position="34"/>
        <end position="57"/>
    </location>
</feature>
<evidence type="ECO:0000313" key="2">
    <source>
        <dbReference type="EMBL" id="KAK3904289.1"/>
    </source>
</evidence>
<keyword evidence="3" id="KW-1185">Reference proteome</keyword>
<feature type="compositionally biased region" description="Basic and acidic residues" evidence="1">
    <location>
        <begin position="645"/>
        <end position="654"/>
    </location>
</feature>
<feature type="compositionally biased region" description="Polar residues" evidence="1">
    <location>
        <begin position="801"/>
        <end position="810"/>
    </location>
</feature>
<name>A0AAN6MQ04_9PEZI</name>
<feature type="region of interest" description="Disordered" evidence="1">
    <location>
        <begin position="786"/>
        <end position="811"/>
    </location>
</feature>
<proteinExistence type="predicted"/>
<dbReference type="EMBL" id="MU855404">
    <property type="protein sequence ID" value="KAK3904289.1"/>
    <property type="molecule type" value="Genomic_DNA"/>
</dbReference>